<dbReference type="EMBL" id="QENQ01000001">
    <property type="protein sequence ID" value="PVX30291.1"/>
    <property type="molecule type" value="Genomic_DNA"/>
</dbReference>
<dbReference type="Proteomes" id="UP000245890">
    <property type="component" value="Unassembled WGS sequence"/>
</dbReference>
<proteinExistence type="predicted"/>
<name>A0A2U0SG58_9SPHN</name>
<keyword evidence="1" id="KW-0966">Cell projection</keyword>
<gene>
    <name evidence="1" type="ORF">DD559_13875</name>
</gene>
<sequence>MITQLVDAMVSLTALMEEESERLSRAPYIPELGEIANAKLRLAGNIEAEIARLKRQGPDDWLESLEPEDRAALAEASKTLRDASIVNARILSRQIELSADMMAAIAAEAQRLTGSRSTTYGACGGIAGLDAPAPISINARL</sequence>
<evidence type="ECO:0000313" key="2">
    <source>
        <dbReference type="Proteomes" id="UP000245890"/>
    </source>
</evidence>
<comment type="caution">
    <text evidence="1">The sequence shown here is derived from an EMBL/GenBank/DDBJ whole genome shotgun (WGS) entry which is preliminary data.</text>
</comment>
<organism evidence="1 2">
    <name type="scientific">Sphingomonas pokkalii</name>
    <dbReference type="NCBI Taxonomy" id="2175090"/>
    <lineage>
        <taxon>Bacteria</taxon>
        <taxon>Pseudomonadati</taxon>
        <taxon>Pseudomonadota</taxon>
        <taxon>Alphaproteobacteria</taxon>
        <taxon>Sphingomonadales</taxon>
        <taxon>Sphingomonadaceae</taxon>
        <taxon>Sphingomonas</taxon>
    </lineage>
</organism>
<dbReference type="OrthoDB" id="7571789at2"/>
<accession>A0A2U0SG58</accession>
<keyword evidence="1" id="KW-0282">Flagellum</keyword>
<evidence type="ECO:0000313" key="1">
    <source>
        <dbReference type="EMBL" id="PVX30291.1"/>
    </source>
</evidence>
<keyword evidence="2" id="KW-1185">Reference proteome</keyword>
<dbReference type="AlphaFoldDB" id="A0A2U0SG58"/>
<keyword evidence="1" id="KW-0969">Cilium</keyword>
<reference evidence="1 2" key="1">
    <citation type="submission" date="2018-05" db="EMBL/GenBank/DDBJ databases">
        <title>Description of Sphingomonas pokkalii sp nov, isolated from the rhizosphere of saline tolerant pokkali rice and its draft genome analysis.</title>
        <authorList>
            <person name="Menon R."/>
            <person name="Kumari S."/>
            <person name="Rameshkumar N."/>
        </authorList>
    </citation>
    <scope>NUCLEOTIDE SEQUENCE [LARGE SCALE GENOMIC DNA]</scope>
    <source>
        <strain evidence="1 2">L3B27</strain>
    </source>
</reference>
<dbReference type="RefSeq" id="WP_116469702.1">
    <property type="nucleotide sequence ID" value="NZ_QENQ01000001.1"/>
</dbReference>
<protein>
    <submittedName>
        <fullName evidence="1">Flagellar protein FlgN</fullName>
    </submittedName>
</protein>